<dbReference type="InterPro" id="IPR006059">
    <property type="entry name" value="SBP"/>
</dbReference>
<reference evidence="2 3" key="1">
    <citation type="submission" date="2017-07" db="EMBL/GenBank/DDBJ databases">
        <title>Draft whole genome sequences of clinical Proprionibacteriaceae strains.</title>
        <authorList>
            <person name="Bernier A.-M."/>
            <person name="Bernard K."/>
            <person name="Domingo M.-C."/>
        </authorList>
    </citation>
    <scope>NUCLEOTIDE SEQUENCE [LARGE SCALE GENOMIC DNA]</scope>
    <source>
        <strain evidence="2 3">NML 160184</strain>
    </source>
</reference>
<dbReference type="AlphaFoldDB" id="A0A255DZ69"/>
<feature type="compositionally biased region" description="Low complexity" evidence="1">
    <location>
        <begin position="35"/>
        <end position="47"/>
    </location>
</feature>
<accession>A0A255DZ69</accession>
<name>A0A255DZ69_9ACTN</name>
<comment type="caution">
    <text evidence="2">The sequence shown here is derived from an EMBL/GenBank/DDBJ whole genome shotgun (WGS) entry which is preliminary data.</text>
</comment>
<dbReference type="SUPFAM" id="SSF53850">
    <property type="entry name" value="Periplasmic binding protein-like II"/>
    <property type="match status" value="1"/>
</dbReference>
<dbReference type="Pfam" id="PF13416">
    <property type="entry name" value="SBP_bac_8"/>
    <property type="match status" value="1"/>
</dbReference>
<feature type="region of interest" description="Disordered" evidence="1">
    <location>
        <begin position="523"/>
        <end position="542"/>
    </location>
</feature>
<dbReference type="PANTHER" id="PTHR43649:SF12">
    <property type="entry name" value="DIACETYLCHITOBIOSE BINDING PROTEIN DASA"/>
    <property type="match status" value="1"/>
</dbReference>
<evidence type="ECO:0000313" key="2">
    <source>
        <dbReference type="EMBL" id="OYN84607.1"/>
    </source>
</evidence>
<dbReference type="EMBL" id="NMVI01000027">
    <property type="protein sequence ID" value="OYN84607.1"/>
    <property type="molecule type" value="Genomic_DNA"/>
</dbReference>
<organism evidence="2 3">
    <name type="scientific">Parenemella sanctibonifatiensis</name>
    <dbReference type="NCBI Taxonomy" id="2016505"/>
    <lineage>
        <taxon>Bacteria</taxon>
        <taxon>Bacillati</taxon>
        <taxon>Actinomycetota</taxon>
        <taxon>Actinomycetes</taxon>
        <taxon>Propionibacteriales</taxon>
        <taxon>Propionibacteriaceae</taxon>
        <taxon>Parenemella</taxon>
    </lineage>
</organism>
<dbReference type="InterPro" id="IPR050490">
    <property type="entry name" value="Bact_solute-bd_prot1"/>
</dbReference>
<dbReference type="Gene3D" id="3.40.190.10">
    <property type="entry name" value="Periplasmic binding protein-like II"/>
    <property type="match status" value="2"/>
</dbReference>
<proteinExistence type="predicted"/>
<protein>
    <recommendedName>
        <fullName evidence="4">Extracellular solute-binding protein</fullName>
    </recommendedName>
</protein>
<dbReference type="Proteomes" id="UP000216533">
    <property type="component" value="Unassembled WGS sequence"/>
</dbReference>
<feature type="region of interest" description="Disordered" evidence="1">
    <location>
        <begin position="27"/>
        <end position="65"/>
    </location>
</feature>
<dbReference type="PROSITE" id="PS51257">
    <property type="entry name" value="PROKAR_LIPOPROTEIN"/>
    <property type="match status" value="1"/>
</dbReference>
<evidence type="ECO:0000256" key="1">
    <source>
        <dbReference type="SAM" id="MobiDB-lite"/>
    </source>
</evidence>
<evidence type="ECO:0008006" key="4">
    <source>
        <dbReference type="Google" id="ProtNLM"/>
    </source>
</evidence>
<sequence length="542" mass="57326">MAVVSRRQLLGGAGGAALAIAGLSACSSDGGGETTSGSQQGDTQQPTYTPFPGAPEPALPADPDAGVPPAYFSYPEISDAGPLPRPEIAPFSIMAQATGVPAGDNTWSALLAEQMGAKFELIAAPSAEYTSKFQVMMASNDLPDLLQIATVPQFPQLLEAKMTDLTPYLAGDAINNYPGLASIMPKTWEIPLVNGKYWGVSQARPPAGRIISTRGDLLAERGLDATQSPANGEEFLDILRELSGGGKFAMGADPYGWLLPALLEMMGAPNAWSEEGGKFTHQFESPIYKEALAVAAQVWDEGLLHPESISNPGNNSMWLTGGVTSLYIQAFTGWQSFAQNYPDWNISYLELPSWDGGGPAPIHAGVAGYGAWVGITKQDSEERVLELLGILDYIASPFGSTEYTALSWGVEGTHYNLDESGNPAIVAAASERDQVGGIGYAGSKSFSQLYLPGQQELVEAQHEYLTKKLPDAVANAATGLYSESATSKGAGMSQQIKSEALEIIQGRKPVDSWDAVVTEWKGQSGDASRKEYEDAFAAAQNG</sequence>
<dbReference type="PANTHER" id="PTHR43649">
    <property type="entry name" value="ARABINOSE-BINDING PROTEIN-RELATED"/>
    <property type="match status" value="1"/>
</dbReference>
<evidence type="ECO:0000313" key="3">
    <source>
        <dbReference type="Proteomes" id="UP000216533"/>
    </source>
</evidence>
<gene>
    <name evidence="2" type="ORF">CGZ92_12275</name>
</gene>